<proteinExistence type="predicted"/>
<dbReference type="EMBL" id="LN649232">
    <property type="protein sequence ID" value="CEI39917.1"/>
    <property type="molecule type" value="Genomic_DNA"/>
</dbReference>
<evidence type="ECO:0000256" key="1">
    <source>
        <dbReference type="SAM" id="SignalP"/>
    </source>
</evidence>
<dbReference type="Proteomes" id="UP000245910">
    <property type="component" value="Chromosome IIII"/>
</dbReference>
<dbReference type="InterPro" id="IPR032675">
    <property type="entry name" value="LRR_dom_sf"/>
</dbReference>
<keyword evidence="1" id="KW-0732">Signal</keyword>
<evidence type="ECO:0000313" key="2">
    <source>
        <dbReference type="EMBL" id="CEI39917.1"/>
    </source>
</evidence>
<dbReference type="AlphaFoldDB" id="A0A2L2THV0"/>
<dbReference type="Gene3D" id="3.80.10.10">
    <property type="entry name" value="Ribonuclease Inhibitor"/>
    <property type="match status" value="1"/>
</dbReference>
<sequence length="489" mass="57242">MKLLIIAISAVGLFSLPVTARDKPKQWTPDDPCPTSINAVLSPYSTYGRVHEALQVCPNITELHMTTIFPKDFNGEDRLPFKLDGSERYIARPQILSLTDYNFDHDEWSHIRPKGDHWTGENGTWPVSSSTNPIVMWTVDMYYKARWQWECLQAFVEHLASFPRPNYQLVHMYQGHHKMWYSQRHTPAERRSLENIQRWLEAMDFSHVHTLAIAEYDRIPRGKGLYESLPHALTRLKTLKIQGEWIQYMTGFDINNDYLYQHADDRLRRNRYPEATLFPARDFITAVHPRLESLTWTKSGTVRDDVLESVLKHHGSSLKHLEWTTTELKWSSFSVEQIRSLGKWAPGLTNLTIDLDRVDGVWPWKHLKAVAESLPKLANLTIYLNMYDETSNFELDNEEFRPAKPPLTKEASLDMFNILNLFKVGDKLQNVEFRQGDWDGYIGQYKKWEGEFLIEGPRMWTKCALEMRRGVLKPTCEEGHENKVYSRRE</sequence>
<accession>A0A2L2THV0</accession>
<dbReference type="STRING" id="56646.A0A2L2THV0"/>
<evidence type="ECO:0008006" key="4">
    <source>
        <dbReference type="Google" id="ProtNLM"/>
    </source>
</evidence>
<evidence type="ECO:0000313" key="3">
    <source>
        <dbReference type="Proteomes" id="UP000245910"/>
    </source>
</evidence>
<protein>
    <recommendedName>
        <fullName evidence="4">F-box domain-containing protein</fullName>
    </recommendedName>
</protein>
<reference evidence="3" key="1">
    <citation type="submission" date="2014-10" db="EMBL/GenBank/DDBJ databases">
        <authorList>
            <person name="King R."/>
        </authorList>
    </citation>
    <scope>NUCLEOTIDE SEQUENCE [LARGE SCALE GENOMIC DNA]</scope>
    <source>
        <strain evidence="3">A3/5</strain>
    </source>
</reference>
<name>A0A2L2THV0_9HYPO</name>
<organism evidence="2 3">
    <name type="scientific">Fusarium venenatum</name>
    <dbReference type="NCBI Taxonomy" id="56646"/>
    <lineage>
        <taxon>Eukaryota</taxon>
        <taxon>Fungi</taxon>
        <taxon>Dikarya</taxon>
        <taxon>Ascomycota</taxon>
        <taxon>Pezizomycotina</taxon>
        <taxon>Sordariomycetes</taxon>
        <taxon>Hypocreomycetidae</taxon>
        <taxon>Hypocreales</taxon>
        <taxon>Nectriaceae</taxon>
        <taxon>Fusarium</taxon>
    </lineage>
</organism>
<keyword evidence="3" id="KW-1185">Reference proteome</keyword>
<feature type="signal peptide" evidence="1">
    <location>
        <begin position="1"/>
        <end position="20"/>
    </location>
</feature>
<feature type="chain" id="PRO_5014928034" description="F-box domain-containing protein" evidence="1">
    <location>
        <begin position="21"/>
        <end position="489"/>
    </location>
</feature>